<keyword evidence="2" id="KW-1185">Reference proteome</keyword>
<dbReference type="EMBL" id="JYDP01003302">
    <property type="protein sequence ID" value="KRY95929.1"/>
    <property type="molecule type" value="Genomic_DNA"/>
</dbReference>
<feature type="non-terminal residue" evidence="1">
    <location>
        <position position="1"/>
    </location>
</feature>
<dbReference type="Proteomes" id="UP000055024">
    <property type="component" value="Unassembled WGS sequence"/>
</dbReference>
<evidence type="ECO:0000313" key="2">
    <source>
        <dbReference type="Proteomes" id="UP000055024"/>
    </source>
</evidence>
<comment type="caution">
    <text evidence="1">The sequence shown here is derived from an EMBL/GenBank/DDBJ whole genome shotgun (WGS) entry which is preliminary data.</text>
</comment>
<sequence length="39" mass="4399">LNVDAVLSSAPHADDCILTVTSYIKWRRKILSSNGQRRN</sequence>
<reference evidence="1 2" key="1">
    <citation type="submission" date="2015-01" db="EMBL/GenBank/DDBJ databases">
        <title>Evolution of Trichinella species and genotypes.</title>
        <authorList>
            <person name="Korhonen P.K."/>
            <person name="Edoardo P."/>
            <person name="Giuseppe L.R."/>
            <person name="Gasser R.B."/>
        </authorList>
    </citation>
    <scope>NUCLEOTIDE SEQUENCE [LARGE SCALE GENOMIC DNA]</scope>
    <source>
        <strain evidence="1">ISS1029</strain>
    </source>
</reference>
<name>A0A0V1GCD4_9BILA</name>
<accession>A0A0V1GCD4</accession>
<proteinExistence type="predicted"/>
<evidence type="ECO:0000313" key="1">
    <source>
        <dbReference type="EMBL" id="KRY95929.1"/>
    </source>
</evidence>
<organism evidence="1 2">
    <name type="scientific">Trichinella zimbabwensis</name>
    <dbReference type="NCBI Taxonomy" id="268475"/>
    <lineage>
        <taxon>Eukaryota</taxon>
        <taxon>Metazoa</taxon>
        <taxon>Ecdysozoa</taxon>
        <taxon>Nematoda</taxon>
        <taxon>Enoplea</taxon>
        <taxon>Dorylaimia</taxon>
        <taxon>Trichinellida</taxon>
        <taxon>Trichinellidae</taxon>
        <taxon>Trichinella</taxon>
    </lineage>
</organism>
<gene>
    <name evidence="1" type="ORF">T11_3332</name>
</gene>
<dbReference type="AlphaFoldDB" id="A0A0V1GCD4"/>
<protein>
    <submittedName>
        <fullName evidence="1">Uncharacterized protein</fullName>
    </submittedName>
</protein>